<gene>
    <name evidence="2" type="ORF">PRZ48_005954</name>
</gene>
<feature type="compositionally biased region" description="Acidic residues" evidence="1">
    <location>
        <begin position="89"/>
        <end position="102"/>
    </location>
</feature>
<feature type="region of interest" description="Disordered" evidence="1">
    <location>
        <begin position="23"/>
        <end position="50"/>
    </location>
</feature>
<sequence length="450" mass="50407">MAAERIPFTTKQKRCAGALNIAQSERASKVTIPGTAPPSQEEERRDSLGEDVSTLSELAVKGENDTPIDEINDFLRNITIGSASIEDDWVLVDPQSDGDESGESPINLEPTKPSEAHTPTTLTSLPVELRLEIFSHILTSTETTHPIDITRLATPQALPSRDHLTPKSYSYLLTSSATHRDLVVDIAKSHPLIFYNAPDLTAWLRHMEHARHVILDLGDVHPKVMHDALYCMRNLPKLEVIEVRCTPRNREAVRIPPGWKGFPSLRKAIVTDPKMEAECNRAHVENQGLLKTALQKIAALRHERSTLTPESPRVKDKITRLVPAIRPNARDQAHQHDLRKRRIGVIMVHAMYDIGEELKKARWERVRLETEFPRRECEERALSVEGWGYGGLERILLEQQSAASDEAPIARHALEILLADGVHMDVSIPTVLRETKPANPTPGATTWPLD</sequence>
<reference evidence="2 3" key="1">
    <citation type="journal article" date="2023" name="G3 (Bethesda)">
        <title>A chromosome-level genome assembly of Zasmidium syzygii isolated from banana leaves.</title>
        <authorList>
            <person name="van Westerhoven A.C."/>
            <person name="Mehrabi R."/>
            <person name="Talebi R."/>
            <person name="Steentjes M.B.F."/>
            <person name="Corcolon B."/>
            <person name="Chong P.A."/>
            <person name="Kema G.H.J."/>
            <person name="Seidl M.F."/>
        </authorList>
    </citation>
    <scope>NUCLEOTIDE SEQUENCE [LARGE SCALE GENOMIC DNA]</scope>
    <source>
        <strain evidence="2 3">P124</strain>
    </source>
</reference>
<accession>A0ABR0EMD8</accession>
<evidence type="ECO:0000313" key="3">
    <source>
        <dbReference type="Proteomes" id="UP001305779"/>
    </source>
</evidence>
<dbReference type="Proteomes" id="UP001305779">
    <property type="component" value="Unassembled WGS sequence"/>
</dbReference>
<evidence type="ECO:0000256" key="1">
    <source>
        <dbReference type="SAM" id="MobiDB-lite"/>
    </source>
</evidence>
<evidence type="ECO:0000313" key="2">
    <source>
        <dbReference type="EMBL" id="KAK4502529.1"/>
    </source>
</evidence>
<protein>
    <recommendedName>
        <fullName evidence="4">F-box domain-containing protein</fullName>
    </recommendedName>
</protein>
<dbReference type="EMBL" id="JAXOVC010000004">
    <property type="protein sequence ID" value="KAK4502529.1"/>
    <property type="molecule type" value="Genomic_DNA"/>
</dbReference>
<organism evidence="2 3">
    <name type="scientific">Zasmidium cellare</name>
    <name type="common">Wine cellar mold</name>
    <name type="synonym">Racodium cellare</name>
    <dbReference type="NCBI Taxonomy" id="395010"/>
    <lineage>
        <taxon>Eukaryota</taxon>
        <taxon>Fungi</taxon>
        <taxon>Dikarya</taxon>
        <taxon>Ascomycota</taxon>
        <taxon>Pezizomycotina</taxon>
        <taxon>Dothideomycetes</taxon>
        <taxon>Dothideomycetidae</taxon>
        <taxon>Mycosphaerellales</taxon>
        <taxon>Mycosphaerellaceae</taxon>
        <taxon>Zasmidium</taxon>
    </lineage>
</organism>
<evidence type="ECO:0008006" key="4">
    <source>
        <dbReference type="Google" id="ProtNLM"/>
    </source>
</evidence>
<name>A0ABR0EMD8_ZASCE</name>
<feature type="region of interest" description="Disordered" evidence="1">
    <location>
        <begin position="89"/>
        <end position="119"/>
    </location>
</feature>
<keyword evidence="3" id="KW-1185">Reference proteome</keyword>
<comment type="caution">
    <text evidence="2">The sequence shown here is derived from an EMBL/GenBank/DDBJ whole genome shotgun (WGS) entry which is preliminary data.</text>
</comment>
<proteinExistence type="predicted"/>